<proteinExistence type="predicted"/>
<feature type="transmembrane region" description="Helical" evidence="1">
    <location>
        <begin position="41"/>
        <end position="58"/>
    </location>
</feature>
<evidence type="ECO:0000313" key="3">
    <source>
        <dbReference type="Proteomes" id="UP000075787"/>
    </source>
</evidence>
<dbReference type="GeneID" id="97241749"/>
<evidence type="ECO:0000256" key="1">
    <source>
        <dbReference type="SAM" id="Phobius"/>
    </source>
</evidence>
<accession>A0A161R2Q5</accession>
<evidence type="ECO:0000313" key="2">
    <source>
        <dbReference type="EMBL" id="KYO51946.1"/>
    </source>
</evidence>
<keyword evidence="1" id="KW-0812">Transmembrane</keyword>
<dbReference type="AlphaFoldDB" id="A0A161R2Q5"/>
<keyword evidence="1" id="KW-0472">Membrane</keyword>
<dbReference type="EMBL" id="LPZR01000164">
    <property type="protein sequence ID" value="KYO51946.1"/>
    <property type="molecule type" value="Genomic_DNA"/>
</dbReference>
<sequence>MRVLLIFIVSVLLVVAGGGGWLIYRDDPFGVFGHHLRAPAAVPAPVFVGMTGVGVPMIRHGVVYRYLMLDLVLELVPGADDDEVSNGIERLRPVLTGAAQHVSTTADRLGREPTLDEIKVGLTDAANDWFGREIIADVLIQRTSDVAAQKIN</sequence>
<organism evidence="2 3">
    <name type="scientific">Tistrella mobilis</name>
    <dbReference type="NCBI Taxonomy" id="171437"/>
    <lineage>
        <taxon>Bacteria</taxon>
        <taxon>Pseudomonadati</taxon>
        <taxon>Pseudomonadota</taxon>
        <taxon>Alphaproteobacteria</taxon>
        <taxon>Geminicoccales</taxon>
        <taxon>Geminicoccaceae</taxon>
        <taxon>Tistrella</taxon>
    </lineage>
</organism>
<dbReference type="RefSeq" id="WP_062765129.1">
    <property type="nucleotide sequence ID" value="NZ_CP121027.1"/>
</dbReference>
<name>A0A161R2Q5_9PROT</name>
<reference evidence="2 3" key="1">
    <citation type="submission" date="2015-12" db="EMBL/GenBank/DDBJ databases">
        <title>Genome sequence of Tistrella mobilis MCCC 1A02139.</title>
        <authorList>
            <person name="Lu L."/>
            <person name="Lai Q."/>
            <person name="Shao Z."/>
            <person name="Qian P."/>
        </authorList>
    </citation>
    <scope>NUCLEOTIDE SEQUENCE [LARGE SCALE GENOMIC DNA]</scope>
    <source>
        <strain evidence="2 3">MCCC 1A02139</strain>
    </source>
</reference>
<dbReference type="Proteomes" id="UP000075787">
    <property type="component" value="Unassembled WGS sequence"/>
</dbReference>
<keyword evidence="1" id="KW-1133">Transmembrane helix</keyword>
<evidence type="ECO:0008006" key="4">
    <source>
        <dbReference type="Google" id="ProtNLM"/>
    </source>
</evidence>
<protein>
    <recommendedName>
        <fullName evidence="4">Flagellar basal body-associated protein FliL</fullName>
    </recommendedName>
</protein>
<gene>
    <name evidence="2" type="ORF">AUP44_06990</name>
</gene>
<comment type="caution">
    <text evidence="2">The sequence shown here is derived from an EMBL/GenBank/DDBJ whole genome shotgun (WGS) entry which is preliminary data.</text>
</comment>